<feature type="region of interest" description="Disordered" evidence="1">
    <location>
        <begin position="1"/>
        <end position="25"/>
    </location>
</feature>
<dbReference type="AlphaFoldDB" id="A0A485M746"/>
<sequence>MAGDRGVSGIKFKTKDPFKGTETLSGKPVRQINIIQNKRPL</sequence>
<organism evidence="2">
    <name type="scientific">anaerobic digester metagenome</name>
    <dbReference type="NCBI Taxonomy" id="1263854"/>
    <lineage>
        <taxon>unclassified sequences</taxon>
        <taxon>metagenomes</taxon>
        <taxon>ecological metagenomes</taxon>
    </lineage>
</organism>
<name>A0A485M746_9ZZZZ</name>
<reference evidence="2" key="1">
    <citation type="submission" date="2019-03" db="EMBL/GenBank/DDBJ databases">
        <authorList>
            <person name="Hao L."/>
        </authorList>
    </citation>
    <scope>NUCLEOTIDE SEQUENCE</scope>
</reference>
<proteinExistence type="predicted"/>
<accession>A0A485M746</accession>
<evidence type="ECO:0000313" key="2">
    <source>
        <dbReference type="EMBL" id="VFU15216.1"/>
    </source>
</evidence>
<protein>
    <submittedName>
        <fullName evidence="2">Uncharacterized protein</fullName>
    </submittedName>
</protein>
<evidence type="ECO:0000256" key="1">
    <source>
        <dbReference type="SAM" id="MobiDB-lite"/>
    </source>
</evidence>
<gene>
    <name evidence="2" type="ORF">SCFA_2900004</name>
</gene>
<dbReference type="EMBL" id="CAADRN010000213">
    <property type="protein sequence ID" value="VFU15216.1"/>
    <property type="molecule type" value="Genomic_DNA"/>
</dbReference>